<dbReference type="PANTHER" id="PTHR47957:SF3">
    <property type="entry name" value="ATP-DEPENDENT HELICASE HRQ1"/>
    <property type="match status" value="1"/>
</dbReference>
<dbReference type="GO" id="GO:0043138">
    <property type="term" value="F:3'-5' DNA helicase activity"/>
    <property type="evidence" value="ECO:0007669"/>
    <property type="project" value="TreeGrafter"/>
</dbReference>
<dbReference type="GO" id="GO:0036297">
    <property type="term" value="P:interstrand cross-link repair"/>
    <property type="evidence" value="ECO:0007669"/>
    <property type="project" value="TreeGrafter"/>
</dbReference>
<evidence type="ECO:0000259" key="4">
    <source>
        <dbReference type="PROSITE" id="PS51194"/>
    </source>
</evidence>
<dbReference type="InterPro" id="IPR001650">
    <property type="entry name" value="Helicase_C-like"/>
</dbReference>
<feature type="domain" description="Helicase ATP-binding" evidence="3">
    <location>
        <begin position="74"/>
        <end position="254"/>
    </location>
</feature>
<feature type="domain" description="Helicase C-terminal" evidence="4">
    <location>
        <begin position="292"/>
        <end position="439"/>
    </location>
</feature>
<dbReference type="NCBIfam" id="TIGR03817">
    <property type="entry name" value="DECH_helic"/>
    <property type="match status" value="1"/>
</dbReference>
<dbReference type="OrthoDB" id="143059at2"/>
<dbReference type="PROSITE" id="PS51194">
    <property type="entry name" value="HELICASE_CTER"/>
    <property type="match status" value="1"/>
</dbReference>
<evidence type="ECO:0000313" key="5">
    <source>
        <dbReference type="EMBL" id="TVZ00088.1"/>
    </source>
</evidence>
<dbReference type="InterPro" id="IPR027417">
    <property type="entry name" value="P-loop_NTPase"/>
</dbReference>
<dbReference type="InterPro" id="IPR018973">
    <property type="entry name" value="MZB"/>
</dbReference>
<proteinExistence type="predicted"/>
<dbReference type="GO" id="GO:0006289">
    <property type="term" value="P:nucleotide-excision repair"/>
    <property type="evidence" value="ECO:0007669"/>
    <property type="project" value="TreeGrafter"/>
</dbReference>
<dbReference type="Pfam" id="PF09369">
    <property type="entry name" value="MZB"/>
    <property type="match status" value="1"/>
</dbReference>
<comment type="caution">
    <text evidence="5">The sequence shown here is derived from an EMBL/GenBank/DDBJ whole genome shotgun (WGS) entry which is preliminary data.</text>
</comment>
<keyword evidence="6" id="KW-1185">Reference proteome</keyword>
<dbReference type="InterPro" id="IPR011545">
    <property type="entry name" value="DEAD/DEAH_box_helicase_dom"/>
</dbReference>
<dbReference type="GO" id="GO:0005524">
    <property type="term" value="F:ATP binding"/>
    <property type="evidence" value="ECO:0007669"/>
    <property type="project" value="UniProtKB-KW"/>
</dbReference>
<evidence type="ECO:0000256" key="1">
    <source>
        <dbReference type="ARBA" id="ARBA00022741"/>
    </source>
</evidence>
<dbReference type="Pfam" id="PF22982">
    <property type="entry name" value="WHD_HRQ1"/>
    <property type="match status" value="1"/>
</dbReference>
<sequence length="770" mass="81892">MPIAAPTTAETRQDAHALAVLRAAQRAGELVHLEVIPGQQGRPTSWPESVRPEVAAALAGRGIAAPWTHQAQAAALARAGSHVILATRAASGKSAGYLAAALSEVLDGGTVLYISPTKALAADQLKSVCDLGLRGVRATCYDGDSTVAERAWAQSHANYLLTNPDMLHSAMLPGHARWRGFFRRLRVVIIDECHGYRGVFGSHVAQVLRRLRRIAAHHAAPGAAREPVFILASATIADPAACARSLTGLDTVTVTDDGSPRPPVTFALWEPPLLHTYAEVRARRPATTEAADLLAAMVKAEVPALAFIRSRRGAETVALAARDALDDELSGSVAAYRSGYLPDDRRGLESGLRDGRITGMASTTALELGINITGLDAVLIAGWPGTWASLWQQAGRAGRAGRHATAVFIARDDPLDSYLVHHPGTLLHHPVEPAILDPANPYVLGPHLAAAAAELPLGEPDLDLFGPASAKAVAGLTAAGELRRRPAGWYYARHRRPSRDISIRGDLGRPIRVVEEATGRLVGTMDEPSAHRYVHDGAVYLHQGESYLVTCLDLAERVALVEPGDPGYTTQARDVTDIEVTGERRRERWGDADLMLTDVRVTRQVTGYTRIRSGKKKKREPAVALDLPQRTLSTVAVAWTIPNESVVPLPGNDLGGAAHAAEHASIGLLPLFATCDRWDVGGLSTELHPATGQLTVFVYDGHAGGAGFAERGFAVAGDWLTATRDAIRSCPCETGCPSCIQSPKCGNGNSPLSKEGAVSLLNTLLRTEDE</sequence>
<dbReference type="SMART" id="SM00490">
    <property type="entry name" value="HELICc"/>
    <property type="match status" value="1"/>
</dbReference>
<dbReference type="PROSITE" id="PS51192">
    <property type="entry name" value="HELICASE_ATP_BIND_1"/>
    <property type="match status" value="1"/>
</dbReference>
<dbReference type="RefSeq" id="WP_145861654.1">
    <property type="nucleotide sequence ID" value="NZ_RPFW01000010.1"/>
</dbReference>
<organism evidence="5 6">
    <name type="scientific">Trebonia kvetii</name>
    <dbReference type="NCBI Taxonomy" id="2480626"/>
    <lineage>
        <taxon>Bacteria</taxon>
        <taxon>Bacillati</taxon>
        <taxon>Actinomycetota</taxon>
        <taxon>Actinomycetes</taxon>
        <taxon>Streptosporangiales</taxon>
        <taxon>Treboniaceae</taxon>
        <taxon>Trebonia</taxon>
    </lineage>
</organism>
<dbReference type="EMBL" id="RPFW01000010">
    <property type="protein sequence ID" value="TVZ00088.1"/>
    <property type="molecule type" value="Genomic_DNA"/>
</dbReference>
<protein>
    <submittedName>
        <fullName evidence="5">DUF1998 domain-containing protein</fullName>
    </submittedName>
</protein>
<dbReference type="InterPro" id="IPR022307">
    <property type="entry name" value="Helicase_put_actinobac"/>
</dbReference>
<evidence type="ECO:0000313" key="6">
    <source>
        <dbReference type="Proteomes" id="UP000460272"/>
    </source>
</evidence>
<evidence type="ECO:0000259" key="3">
    <source>
        <dbReference type="PROSITE" id="PS51192"/>
    </source>
</evidence>
<dbReference type="Pfam" id="PF00271">
    <property type="entry name" value="Helicase_C"/>
    <property type="match status" value="1"/>
</dbReference>
<dbReference type="Gene3D" id="3.40.50.300">
    <property type="entry name" value="P-loop containing nucleotide triphosphate hydrolases"/>
    <property type="match status" value="2"/>
</dbReference>
<dbReference type="SMART" id="SM00487">
    <property type="entry name" value="DEXDc"/>
    <property type="match status" value="1"/>
</dbReference>
<keyword evidence="1" id="KW-0547">Nucleotide-binding</keyword>
<evidence type="ECO:0000256" key="2">
    <source>
        <dbReference type="ARBA" id="ARBA00022840"/>
    </source>
</evidence>
<dbReference type="AlphaFoldDB" id="A0A6P2BMD1"/>
<dbReference type="Proteomes" id="UP000460272">
    <property type="component" value="Unassembled WGS sequence"/>
</dbReference>
<dbReference type="Pfam" id="PF00270">
    <property type="entry name" value="DEAD"/>
    <property type="match status" value="1"/>
</dbReference>
<name>A0A6P2BMD1_9ACTN</name>
<reference evidence="5 6" key="1">
    <citation type="submission" date="2018-11" db="EMBL/GenBank/DDBJ databases">
        <title>Trebonia kvetii gen.nov., sp.nov., a novel acidophilic actinobacterium, and proposal of the new actinobacterial family Treboniaceae fam. nov.</title>
        <authorList>
            <person name="Rapoport D."/>
            <person name="Sagova-Mareckova M."/>
            <person name="Sedlacek I."/>
            <person name="Provaznik J."/>
            <person name="Kralova S."/>
            <person name="Pavlinic D."/>
            <person name="Benes V."/>
            <person name="Kopecky J."/>
        </authorList>
    </citation>
    <scope>NUCLEOTIDE SEQUENCE [LARGE SCALE GENOMIC DNA]</scope>
    <source>
        <strain evidence="5 6">15Tr583</strain>
    </source>
</reference>
<dbReference type="CDD" id="cd18797">
    <property type="entry name" value="SF2_C_Hrq"/>
    <property type="match status" value="1"/>
</dbReference>
<dbReference type="InterPro" id="IPR055227">
    <property type="entry name" value="HRQ1_WHD"/>
</dbReference>
<dbReference type="InterPro" id="IPR014001">
    <property type="entry name" value="Helicase_ATP-bd"/>
</dbReference>
<dbReference type="GO" id="GO:0003676">
    <property type="term" value="F:nucleic acid binding"/>
    <property type="evidence" value="ECO:0007669"/>
    <property type="project" value="InterPro"/>
</dbReference>
<dbReference type="PANTHER" id="PTHR47957">
    <property type="entry name" value="ATP-DEPENDENT HELICASE HRQ1"/>
    <property type="match status" value="1"/>
</dbReference>
<gene>
    <name evidence="5" type="ORF">EAS64_39140</name>
</gene>
<keyword evidence="2" id="KW-0067">ATP-binding</keyword>
<dbReference type="SUPFAM" id="SSF52540">
    <property type="entry name" value="P-loop containing nucleoside triphosphate hydrolases"/>
    <property type="match status" value="1"/>
</dbReference>
<accession>A0A6P2BMD1</accession>